<protein>
    <submittedName>
        <fullName evidence="2">Uncharacterized protein</fullName>
    </submittedName>
</protein>
<feature type="transmembrane region" description="Helical" evidence="1">
    <location>
        <begin position="45"/>
        <end position="68"/>
    </location>
</feature>
<dbReference type="EMBL" id="CP097095">
    <property type="protein sequence ID" value="UQF80083.1"/>
    <property type="molecule type" value="Genomic_DNA"/>
</dbReference>
<keyword evidence="1" id="KW-0812">Transmembrane</keyword>
<evidence type="ECO:0000256" key="1">
    <source>
        <dbReference type="SAM" id="Phobius"/>
    </source>
</evidence>
<sequence length="88" mass="8900">MKATMPDGVVQGTVELNSEAASYFPGATTSSPTSTTAKADTVQDLVNAGIIVIIAIILAAATLVFILLKRKTASATASTTSTDSPASR</sequence>
<evidence type="ECO:0000313" key="3">
    <source>
        <dbReference type="Proteomes" id="UP000830236"/>
    </source>
</evidence>
<keyword evidence="1" id="KW-0472">Membrane</keyword>
<proteinExistence type="predicted"/>
<reference evidence="2" key="1">
    <citation type="submission" date="2022-05" db="EMBL/GenBank/DDBJ databases">
        <title>Using nanopore sequencing to obtain complete genomes from saliva samples.</title>
        <authorList>
            <person name="Baker J.L."/>
        </authorList>
    </citation>
    <scope>NUCLEOTIDE SEQUENCE</scope>
    <source>
        <strain evidence="2">JCVI-JB-Ag32</strain>
    </source>
</reference>
<accession>A0A9E7AQP2</accession>
<evidence type="ECO:0000313" key="2">
    <source>
        <dbReference type="EMBL" id="UQF80083.1"/>
    </source>
</evidence>
<dbReference type="AlphaFoldDB" id="A0A9E7AQP2"/>
<gene>
    <name evidence="2" type="ORF">M3I41_02040</name>
</gene>
<dbReference type="KEGG" id="agh:M3I41_02040"/>
<dbReference type="Proteomes" id="UP000830236">
    <property type="component" value="Chromosome"/>
</dbReference>
<name>A0A9E7AQP2_9ACTO</name>
<organism evidence="2 3">
    <name type="scientific">Actinomyces graevenitzii</name>
    <dbReference type="NCBI Taxonomy" id="55565"/>
    <lineage>
        <taxon>Bacteria</taxon>
        <taxon>Bacillati</taxon>
        <taxon>Actinomycetota</taxon>
        <taxon>Actinomycetes</taxon>
        <taxon>Actinomycetales</taxon>
        <taxon>Actinomycetaceae</taxon>
        <taxon>Actinomyces</taxon>
    </lineage>
</organism>
<keyword evidence="1" id="KW-1133">Transmembrane helix</keyword>